<dbReference type="STRING" id="1544416.Cocul_02359"/>
<dbReference type="OrthoDB" id="4479226at2"/>
<sequence>MSVALWLCRVDWDVVIRLLQVLVAGVGLAIAQKGLRYTVRTLAQKTESDNRAEWWKRYTWAMEKVYDDREKVRATGWELMVFLSQSPLATHTEVEIIDFLIMRRPDRTESEEG</sequence>
<reference evidence="1 2" key="1">
    <citation type="submission" date="2015-10" db="EMBL/GenBank/DDBJ databases">
        <title>Corynebacteirum lowii and Corynebacterium oculi species nova, derived from human clinical disease and and emended description of Corynebacterium mastiditis.</title>
        <authorList>
            <person name="Bernard K."/>
            <person name="Pacheco A.L."/>
            <person name="Mcdougall C."/>
            <person name="Burtx T."/>
            <person name="Weibe D."/>
            <person name="Tyler S."/>
            <person name="Olson A.B."/>
            <person name="Cnockaert M."/>
            <person name="Eguchi H."/>
            <person name="Kuwahara T."/>
            <person name="Nakayama-Imaohji H."/>
            <person name="Boudewijins M."/>
            <person name="Van Hoecke F."/>
            <person name="Bernier A.-M."/>
            <person name="Vandamme P."/>
        </authorList>
    </citation>
    <scope>NUCLEOTIDE SEQUENCE [LARGE SCALE GENOMIC DNA]</scope>
    <source>
        <strain evidence="1 2">NML 130210</strain>
    </source>
</reference>
<dbReference type="RefSeq" id="WP_150114479.1">
    <property type="nucleotide sequence ID" value="NZ_LKST01000004.1"/>
</dbReference>
<dbReference type="PATRIC" id="fig|1544416.3.peg.2367"/>
<dbReference type="AlphaFoldDB" id="A0A0Q1A9E0"/>
<proteinExistence type="predicted"/>
<organism evidence="1 2">
    <name type="scientific">Corynebacterium oculi</name>
    <dbReference type="NCBI Taxonomy" id="1544416"/>
    <lineage>
        <taxon>Bacteria</taxon>
        <taxon>Bacillati</taxon>
        <taxon>Actinomycetota</taxon>
        <taxon>Actinomycetes</taxon>
        <taxon>Mycobacteriales</taxon>
        <taxon>Corynebacteriaceae</taxon>
        <taxon>Corynebacterium</taxon>
    </lineage>
</organism>
<evidence type="ECO:0000313" key="1">
    <source>
        <dbReference type="EMBL" id="KQB83384.1"/>
    </source>
</evidence>
<protein>
    <submittedName>
        <fullName evidence="1">Uncharacterized protein</fullName>
    </submittedName>
</protein>
<dbReference type="Proteomes" id="UP000050517">
    <property type="component" value="Unassembled WGS sequence"/>
</dbReference>
<keyword evidence="2" id="KW-1185">Reference proteome</keyword>
<name>A0A0Q1A9E0_9CORY</name>
<gene>
    <name evidence="1" type="ORF">Cocul_02359</name>
</gene>
<evidence type="ECO:0000313" key="2">
    <source>
        <dbReference type="Proteomes" id="UP000050517"/>
    </source>
</evidence>
<accession>A0A0Q1A9E0</accession>
<dbReference type="EMBL" id="LKST01000004">
    <property type="protein sequence ID" value="KQB83384.1"/>
    <property type="molecule type" value="Genomic_DNA"/>
</dbReference>
<comment type="caution">
    <text evidence="1">The sequence shown here is derived from an EMBL/GenBank/DDBJ whole genome shotgun (WGS) entry which is preliminary data.</text>
</comment>